<evidence type="ECO:0000256" key="3">
    <source>
        <dbReference type="ARBA" id="ARBA00022723"/>
    </source>
</evidence>
<sequence>MDTAIPTQLPSIFVSHGSPMLAITRTPARDFLAQLGTTLPRPSAVLMVSAHWETDRPMVNAVARNETIHDFGGFPRALFEIQYPAPGDATLAAHIADLLGAAGFPTGIDHARGLDHGAWVPMMLAFPDADVPVLQLSVQSHRGPAYAYAIGRALAPLRAEGVLIIGSGSFTHDLRRFRGQAVDAPETADVTAFSAWMDQHIAAHDVDALIHYRTHAPHAADEHPTEEHLLPLFTALGAAGDAPTAQRLHNSTEHAILRMDAYGFG</sequence>
<name>A0A8G2FD18_ACIRU</name>
<dbReference type="PANTHER" id="PTHR30096">
    <property type="entry name" value="4,5-DOPA DIOXYGENASE EXTRADIOL-LIKE PROTEIN"/>
    <property type="match status" value="1"/>
</dbReference>
<dbReference type="Proteomes" id="UP000186308">
    <property type="component" value="Unassembled WGS sequence"/>
</dbReference>
<comment type="caution">
    <text evidence="7">The sequence shown here is derived from an EMBL/GenBank/DDBJ whole genome shotgun (WGS) entry which is preliminary data.</text>
</comment>
<dbReference type="AlphaFoldDB" id="A0A8G2FD18"/>
<dbReference type="GO" id="GO:0008198">
    <property type="term" value="F:ferrous iron binding"/>
    <property type="evidence" value="ECO:0007669"/>
    <property type="project" value="InterPro"/>
</dbReference>
<dbReference type="PANTHER" id="PTHR30096:SF0">
    <property type="entry name" value="4,5-DOPA DIOXYGENASE EXTRADIOL-LIKE PROTEIN"/>
    <property type="match status" value="1"/>
</dbReference>
<evidence type="ECO:0000256" key="4">
    <source>
        <dbReference type="ARBA" id="ARBA00022833"/>
    </source>
</evidence>
<evidence type="ECO:0000256" key="1">
    <source>
        <dbReference type="ARBA" id="ARBA00001947"/>
    </source>
</evidence>
<comment type="similarity">
    <text evidence="2">Belongs to the DODA-type extradiol aromatic ring-opening dioxygenase family.</text>
</comment>
<reference evidence="7 8" key="1">
    <citation type="submission" date="2017-01" db="EMBL/GenBank/DDBJ databases">
        <authorList>
            <person name="Varghese N."/>
            <person name="Submissions S."/>
        </authorList>
    </citation>
    <scope>NUCLEOTIDE SEQUENCE [LARGE SCALE GENOMIC DNA]</scope>
    <source>
        <strain evidence="7 8">ATCC 35905</strain>
    </source>
</reference>
<dbReference type="SUPFAM" id="SSF53213">
    <property type="entry name" value="LigB-like"/>
    <property type="match status" value="1"/>
</dbReference>
<keyword evidence="7" id="KW-0223">Dioxygenase</keyword>
<evidence type="ECO:0000313" key="8">
    <source>
        <dbReference type="Proteomes" id="UP000186308"/>
    </source>
</evidence>
<proteinExistence type="inferred from homology"/>
<dbReference type="Pfam" id="PF02900">
    <property type="entry name" value="LigB"/>
    <property type="match status" value="1"/>
</dbReference>
<dbReference type="EMBL" id="FTNE01000007">
    <property type="protein sequence ID" value="SIQ63421.1"/>
    <property type="molecule type" value="Genomic_DNA"/>
</dbReference>
<keyword evidence="3" id="KW-0479">Metal-binding</keyword>
<protein>
    <submittedName>
        <fullName evidence="7">4,5-DOPA dioxygenase extradiol</fullName>
    </submittedName>
</protein>
<keyword evidence="4" id="KW-0862">Zinc</keyword>
<organism evidence="7 8">
    <name type="scientific">Acidiphilium rubrum</name>
    <dbReference type="NCBI Taxonomy" id="526"/>
    <lineage>
        <taxon>Bacteria</taxon>
        <taxon>Pseudomonadati</taxon>
        <taxon>Pseudomonadota</taxon>
        <taxon>Alphaproteobacteria</taxon>
        <taxon>Acetobacterales</taxon>
        <taxon>Acidocellaceae</taxon>
        <taxon>Acidiphilium</taxon>
    </lineage>
</organism>
<dbReference type="GO" id="GO:0016702">
    <property type="term" value="F:oxidoreductase activity, acting on single donors with incorporation of molecular oxygen, incorporation of two atoms of oxygen"/>
    <property type="evidence" value="ECO:0007669"/>
    <property type="project" value="UniProtKB-ARBA"/>
</dbReference>
<dbReference type="InterPro" id="IPR014436">
    <property type="entry name" value="Extradiol_dOase_DODA"/>
</dbReference>
<dbReference type="Gene3D" id="3.40.830.10">
    <property type="entry name" value="LigB-like"/>
    <property type="match status" value="1"/>
</dbReference>
<dbReference type="GO" id="GO:0008270">
    <property type="term" value="F:zinc ion binding"/>
    <property type="evidence" value="ECO:0007669"/>
    <property type="project" value="InterPro"/>
</dbReference>
<dbReference type="OrthoDB" id="9790889at2"/>
<dbReference type="CDD" id="cd07363">
    <property type="entry name" value="45_DOPA_Dioxygenase"/>
    <property type="match status" value="1"/>
</dbReference>
<gene>
    <name evidence="7" type="ORF">SAMN05421828_10764</name>
</gene>
<keyword evidence="8" id="KW-1185">Reference proteome</keyword>
<dbReference type="PIRSF" id="PIRSF006157">
    <property type="entry name" value="Doxgns_DODA"/>
    <property type="match status" value="1"/>
</dbReference>
<evidence type="ECO:0000313" key="7">
    <source>
        <dbReference type="EMBL" id="SIQ63421.1"/>
    </source>
</evidence>
<evidence type="ECO:0000256" key="2">
    <source>
        <dbReference type="ARBA" id="ARBA00007581"/>
    </source>
</evidence>
<dbReference type="InterPro" id="IPR004183">
    <property type="entry name" value="Xdiol_dOase_suB"/>
</dbReference>
<accession>A0A8G2FD18</accession>
<feature type="domain" description="Extradiol ring-cleavage dioxygenase class III enzyme subunit B" evidence="6">
    <location>
        <begin position="13"/>
        <end position="251"/>
    </location>
</feature>
<keyword evidence="5" id="KW-0560">Oxidoreductase</keyword>
<evidence type="ECO:0000256" key="5">
    <source>
        <dbReference type="ARBA" id="ARBA00023002"/>
    </source>
</evidence>
<comment type="cofactor">
    <cofactor evidence="1">
        <name>Zn(2+)</name>
        <dbReference type="ChEBI" id="CHEBI:29105"/>
    </cofactor>
</comment>
<evidence type="ECO:0000259" key="6">
    <source>
        <dbReference type="Pfam" id="PF02900"/>
    </source>
</evidence>